<organism evidence="2 3">
    <name type="scientific">Araneus ventricosus</name>
    <name type="common">Orbweaver spider</name>
    <name type="synonym">Epeira ventricosa</name>
    <dbReference type="NCBI Taxonomy" id="182803"/>
    <lineage>
        <taxon>Eukaryota</taxon>
        <taxon>Metazoa</taxon>
        <taxon>Ecdysozoa</taxon>
        <taxon>Arthropoda</taxon>
        <taxon>Chelicerata</taxon>
        <taxon>Arachnida</taxon>
        <taxon>Araneae</taxon>
        <taxon>Araneomorphae</taxon>
        <taxon>Entelegynae</taxon>
        <taxon>Araneoidea</taxon>
        <taxon>Araneidae</taxon>
        <taxon>Araneus</taxon>
    </lineage>
</organism>
<gene>
    <name evidence="2" type="ORF">AVEN_127393_1</name>
</gene>
<protein>
    <submittedName>
        <fullName evidence="2">Uncharacterized protein</fullName>
    </submittedName>
</protein>
<accession>A0A4Y2EVM1</accession>
<keyword evidence="3" id="KW-1185">Reference proteome</keyword>
<feature type="region of interest" description="Disordered" evidence="1">
    <location>
        <begin position="52"/>
        <end position="74"/>
    </location>
</feature>
<evidence type="ECO:0000313" key="3">
    <source>
        <dbReference type="Proteomes" id="UP000499080"/>
    </source>
</evidence>
<comment type="caution">
    <text evidence="2">The sequence shown here is derived from an EMBL/GenBank/DDBJ whole genome shotgun (WGS) entry which is preliminary data.</text>
</comment>
<dbReference type="AlphaFoldDB" id="A0A4Y2EVM1"/>
<reference evidence="2 3" key="1">
    <citation type="journal article" date="2019" name="Sci. Rep.">
        <title>Orb-weaving spider Araneus ventricosus genome elucidates the spidroin gene catalogue.</title>
        <authorList>
            <person name="Kono N."/>
            <person name="Nakamura H."/>
            <person name="Ohtoshi R."/>
            <person name="Moran D.A.P."/>
            <person name="Shinohara A."/>
            <person name="Yoshida Y."/>
            <person name="Fujiwara M."/>
            <person name="Mori M."/>
            <person name="Tomita M."/>
            <person name="Arakawa K."/>
        </authorList>
    </citation>
    <scope>NUCLEOTIDE SEQUENCE [LARGE SCALE GENOMIC DNA]</scope>
</reference>
<name>A0A4Y2EVM1_ARAVE</name>
<sequence length="150" mass="16906">MKTRGKKKTILKQIGDIEAQMTSSLPFWSLDTDLCVNKHFLPYFLHPTFHRSHPSPDASFRRPCPSPSPAREGLLLNGAAPRDVAYLSDLLRREGDTENLFGFGEKNRIRIEGEVPALSTEGSIEREGRQPFGDGKNQGEIPDCWITRKI</sequence>
<dbReference type="Proteomes" id="UP000499080">
    <property type="component" value="Unassembled WGS sequence"/>
</dbReference>
<proteinExistence type="predicted"/>
<evidence type="ECO:0000256" key="1">
    <source>
        <dbReference type="SAM" id="MobiDB-lite"/>
    </source>
</evidence>
<evidence type="ECO:0000313" key="2">
    <source>
        <dbReference type="EMBL" id="GBM32056.1"/>
    </source>
</evidence>
<dbReference type="EMBL" id="BGPR01000697">
    <property type="protein sequence ID" value="GBM32056.1"/>
    <property type="molecule type" value="Genomic_DNA"/>
</dbReference>